<comment type="caution">
    <text evidence="7">The sequence shown here is derived from an EMBL/GenBank/DDBJ whole genome shotgun (WGS) entry which is preliminary data.</text>
</comment>
<evidence type="ECO:0000256" key="3">
    <source>
        <dbReference type="ARBA" id="ARBA00023274"/>
    </source>
</evidence>
<evidence type="ECO:0000256" key="5">
    <source>
        <dbReference type="ARBA" id="ARBA00035413"/>
    </source>
</evidence>
<comment type="similarity">
    <text evidence="1">Belongs to the bacterial ribosomal protein bL17 family.</text>
</comment>
<dbReference type="AlphaFoldDB" id="A0A7L4BPU2"/>
<accession>A0A7L4BPU2</accession>
<keyword evidence="8" id="KW-1185">Reference proteome</keyword>
<feature type="transmembrane region" description="Helical" evidence="6">
    <location>
        <begin position="17"/>
        <end position="36"/>
    </location>
</feature>
<keyword evidence="6" id="KW-0812">Transmembrane</keyword>
<dbReference type="GO" id="GO:0005762">
    <property type="term" value="C:mitochondrial large ribosomal subunit"/>
    <property type="evidence" value="ECO:0007669"/>
    <property type="project" value="TreeGrafter"/>
</dbReference>
<dbReference type="SUPFAM" id="SSF64263">
    <property type="entry name" value="Prokaryotic ribosomal protein L17"/>
    <property type="match status" value="1"/>
</dbReference>
<evidence type="ECO:0000313" key="8">
    <source>
        <dbReference type="Proteomes" id="UP000556165"/>
    </source>
</evidence>
<reference evidence="7 8" key="1">
    <citation type="submission" date="2019-09" db="EMBL/GenBank/DDBJ databases">
        <title>Bird 10,000 Genomes (B10K) Project - Family phase.</title>
        <authorList>
            <person name="Zhang G."/>
        </authorList>
    </citation>
    <scope>NUCLEOTIDE SEQUENCE [LARGE SCALE GENOMIC DNA]</scope>
    <source>
        <strain evidence="7">B10K-DU-009-16</strain>
        <tissue evidence="7">Muscle</tissue>
    </source>
</reference>
<keyword evidence="3" id="KW-0687">Ribonucleoprotein</keyword>
<keyword evidence="6" id="KW-1133">Transmembrane helix</keyword>
<organism evidence="7 8">
    <name type="scientific">Phaetusa simplex</name>
    <name type="common">large-billed tern</name>
    <dbReference type="NCBI Taxonomy" id="297813"/>
    <lineage>
        <taxon>Eukaryota</taxon>
        <taxon>Metazoa</taxon>
        <taxon>Chordata</taxon>
        <taxon>Craniata</taxon>
        <taxon>Vertebrata</taxon>
        <taxon>Euteleostomi</taxon>
        <taxon>Archelosauria</taxon>
        <taxon>Archosauria</taxon>
        <taxon>Dinosauria</taxon>
        <taxon>Saurischia</taxon>
        <taxon>Theropoda</taxon>
        <taxon>Coelurosauria</taxon>
        <taxon>Aves</taxon>
        <taxon>Neognathae</taxon>
        <taxon>Neoaves</taxon>
        <taxon>Charadriiformes</taxon>
        <taxon>Laridae</taxon>
        <taxon>Phaetusa</taxon>
    </lineage>
</organism>
<evidence type="ECO:0000313" key="7">
    <source>
        <dbReference type="EMBL" id="NXW39536.1"/>
    </source>
</evidence>
<gene>
    <name evidence="7" type="primary">Mrpl17</name>
    <name evidence="7" type="ORF">PHASIM_R14691</name>
</gene>
<evidence type="ECO:0000256" key="2">
    <source>
        <dbReference type="ARBA" id="ARBA00022980"/>
    </source>
</evidence>
<evidence type="ECO:0000256" key="4">
    <source>
        <dbReference type="ARBA" id="ARBA00035290"/>
    </source>
</evidence>
<dbReference type="Proteomes" id="UP000556165">
    <property type="component" value="Unassembled WGS sequence"/>
</dbReference>
<dbReference type="GO" id="GO:0003735">
    <property type="term" value="F:structural constituent of ribosome"/>
    <property type="evidence" value="ECO:0007669"/>
    <property type="project" value="InterPro"/>
</dbReference>
<sequence>SSQLIDYAKLGDTKKHALHMVVFWLTVSILLAPLSLPHGPSAGAERAVPQKKDLIHKLFKVLASQFQPHSGSYTHLLQIPNWDGLDHAKMSVIELKGKPFLPLICPCHDTEKMLCNQLLMGYCGGHEAGCSPAGP</sequence>
<dbReference type="InterPro" id="IPR036373">
    <property type="entry name" value="Ribosomal_bL17_sf"/>
</dbReference>
<dbReference type="Pfam" id="PF01196">
    <property type="entry name" value="Ribosomal_L17"/>
    <property type="match status" value="1"/>
</dbReference>
<keyword evidence="6" id="KW-0472">Membrane</keyword>
<feature type="non-terminal residue" evidence="7">
    <location>
        <position position="1"/>
    </location>
</feature>
<protein>
    <recommendedName>
        <fullName evidence="4">Large ribosomal subunit protein bL17m</fullName>
    </recommendedName>
    <alternativeName>
        <fullName evidence="5">39S ribosomal protein L17, mitochondrial</fullName>
    </alternativeName>
</protein>
<dbReference type="PANTHER" id="PTHR14413">
    <property type="entry name" value="RIBOSOMAL PROTEIN L17"/>
    <property type="match status" value="1"/>
</dbReference>
<dbReference type="Gene3D" id="3.90.1030.10">
    <property type="entry name" value="Ribosomal protein L17"/>
    <property type="match status" value="1"/>
</dbReference>
<evidence type="ECO:0000256" key="1">
    <source>
        <dbReference type="ARBA" id="ARBA00008777"/>
    </source>
</evidence>
<proteinExistence type="inferred from homology"/>
<dbReference type="PANTHER" id="PTHR14413:SF16">
    <property type="entry name" value="LARGE RIBOSOMAL SUBUNIT PROTEIN BL17M"/>
    <property type="match status" value="1"/>
</dbReference>
<dbReference type="InterPro" id="IPR000456">
    <property type="entry name" value="Ribosomal_bL17"/>
</dbReference>
<dbReference type="EMBL" id="VZZW01010469">
    <property type="protein sequence ID" value="NXW39536.1"/>
    <property type="molecule type" value="Genomic_DNA"/>
</dbReference>
<dbReference type="GO" id="GO:0006412">
    <property type="term" value="P:translation"/>
    <property type="evidence" value="ECO:0007669"/>
    <property type="project" value="InterPro"/>
</dbReference>
<keyword evidence="2" id="KW-0689">Ribosomal protein</keyword>
<name>A0A7L4BPU2_9CHAR</name>
<evidence type="ECO:0000256" key="6">
    <source>
        <dbReference type="SAM" id="Phobius"/>
    </source>
</evidence>
<feature type="non-terminal residue" evidence="7">
    <location>
        <position position="135"/>
    </location>
</feature>